<evidence type="ECO:0000313" key="1">
    <source>
        <dbReference type="EMBL" id="MEQ2188146.1"/>
    </source>
</evidence>
<dbReference type="EMBL" id="JAHRIO010090711">
    <property type="protein sequence ID" value="MEQ2188146.1"/>
    <property type="molecule type" value="Genomic_DNA"/>
</dbReference>
<dbReference type="Proteomes" id="UP001476798">
    <property type="component" value="Unassembled WGS sequence"/>
</dbReference>
<organism evidence="1 2">
    <name type="scientific">Goodea atripinnis</name>
    <dbReference type="NCBI Taxonomy" id="208336"/>
    <lineage>
        <taxon>Eukaryota</taxon>
        <taxon>Metazoa</taxon>
        <taxon>Chordata</taxon>
        <taxon>Craniata</taxon>
        <taxon>Vertebrata</taxon>
        <taxon>Euteleostomi</taxon>
        <taxon>Actinopterygii</taxon>
        <taxon>Neopterygii</taxon>
        <taxon>Teleostei</taxon>
        <taxon>Neoteleostei</taxon>
        <taxon>Acanthomorphata</taxon>
        <taxon>Ovalentaria</taxon>
        <taxon>Atherinomorphae</taxon>
        <taxon>Cyprinodontiformes</taxon>
        <taxon>Goodeidae</taxon>
        <taxon>Goodea</taxon>
    </lineage>
</organism>
<reference evidence="1 2" key="1">
    <citation type="submission" date="2021-06" db="EMBL/GenBank/DDBJ databases">
        <authorList>
            <person name="Palmer J.M."/>
        </authorList>
    </citation>
    <scope>NUCLEOTIDE SEQUENCE [LARGE SCALE GENOMIC DNA]</scope>
    <source>
        <strain evidence="1 2">GA_2019</strain>
        <tissue evidence="1">Muscle</tissue>
    </source>
</reference>
<gene>
    <name evidence="1" type="ORF">GOODEAATRI_011970</name>
</gene>
<accession>A0ABV0PXA7</accession>
<proteinExistence type="predicted"/>
<sequence length="102" mass="11273">MSLCLQSLFNLTSFSIRERQDQYPVHVLLQDSSASSFPEVIELPSSNLLIAPPAAPPAASLAGSLNPFLWISCLDTTFHHYHSPANPPSTLIIIFPWKKRQG</sequence>
<name>A0ABV0PXA7_9TELE</name>
<evidence type="ECO:0000313" key="2">
    <source>
        <dbReference type="Proteomes" id="UP001476798"/>
    </source>
</evidence>
<keyword evidence="2" id="KW-1185">Reference proteome</keyword>
<protein>
    <submittedName>
        <fullName evidence="1">Uncharacterized protein</fullName>
    </submittedName>
</protein>
<comment type="caution">
    <text evidence="1">The sequence shown here is derived from an EMBL/GenBank/DDBJ whole genome shotgun (WGS) entry which is preliminary data.</text>
</comment>